<evidence type="ECO:0000313" key="3">
    <source>
        <dbReference type="Proteomes" id="UP000439903"/>
    </source>
</evidence>
<evidence type="ECO:0000313" key="2">
    <source>
        <dbReference type="EMBL" id="KAF0534635.1"/>
    </source>
</evidence>
<comment type="caution">
    <text evidence="2">The sequence shown here is derived from an EMBL/GenBank/DDBJ whole genome shotgun (WGS) entry which is preliminary data.</text>
</comment>
<sequence length="99" mass="11746">MQTQLSRKTRKERNSVWPQDLIFNWLAYLFFTYYKNYILKMLKWTFIAANELKLLKLLNSPTVGIINLSTTQIVSPLSVEIKPIYCLDYESTTIKLYSE</sequence>
<evidence type="ECO:0000256" key="1">
    <source>
        <dbReference type="SAM" id="Phobius"/>
    </source>
</evidence>
<gene>
    <name evidence="2" type="ORF">F8M41_009916</name>
</gene>
<keyword evidence="1" id="KW-0472">Membrane</keyword>
<keyword evidence="1" id="KW-1133">Transmembrane helix</keyword>
<keyword evidence="1" id="KW-0812">Transmembrane</keyword>
<keyword evidence="3" id="KW-1185">Reference proteome</keyword>
<organism evidence="2 3">
    <name type="scientific">Gigaspora margarita</name>
    <dbReference type="NCBI Taxonomy" id="4874"/>
    <lineage>
        <taxon>Eukaryota</taxon>
        <taxon>Fungi</taxon>
        <taxon>Fungi incertae sedis</taxon>
        <taxon>Mucoromycota</taxon>
        <taxon>Glomeromycotina</taxon>
        <taxon>Glomeromycetes</taxon>
        <taxon>Diversisporales</taxon>
        <taxon>Gigasporaceae</taxon>
        <taxon>Gigaspora</taxon>
    </lineage>
</organism>
<dbReference type="AlphaFoldDB" id="A0A8H4EQG5"/>
<protein>
    <submittedName>
        <fullName evidence="2">Uncharacterized protein</fullName>
    </submittedName>
</protein>
<name>A0A8H4EQG5_GIGMA</name>
<reference evidence="2 3" key="1">
    <citation type="journal article" date="2019" name="Environ. Microbiol.">
        <title>At the nexus of three kingdoms: the genome of the mycorrhizal fungus Gigaspora margarita provides insights into plant, endobacterial and fungal interactions.</title>
        <authorList>
            <person name="Venice F."/>
            <person name="Ghignone S."/>
            <person name="Salvioli di Fossalunga A."/>
            <person name="Amselem J."/>
            <person name="Novero M."/>
            <person name="Xianan X."/>
            <person name="Sedzielewska Toro K."/>
            <person name="Morin E."/>
            <person name="Lipzen A."/>
            <person name="Grigoriev I.V."/>
            <person name="Henrissat B."/>
            <person name="Martin F.M."/>
            <person name="Bonfante P."/>
        </authorList>
    </citation>
    <scope>NUCLEOTIDE SEQUENCE [LARGE SCALE GENOMIC DNA]</scope>
    <source>
        <strain evidence="2 3">BEG34</strain>
    </source>
</reference>
<accession>A0A8H4EQG5</accession>
<dbReference type="EMBL" id="WTPW01000210">
    <property type="protein sequence ID" value="KAF0534635.1"/>
    <property type="molecule type" value="Genomic_DNA"/>
</dbReference>
<proteinExistence type="predicted"/>
<dbReference type="Proteomes" id="UP000439903">
    <property type="component" value="Unassembled WGS sequence"/>
</dbReference>
<feature type="transmembrane region" description="Helical" evidence="1">
    <location>
        <begin position="16"/>
        <end position="34"/>
    </location>
</feature>